<accession>A0AAE3WJY5</accession>
<reference evidence="1" key="1">
    <citation type="submission" date="2019-07" db="EMBL/GenBank/DDBJ databases">
        <title>Phylogenomic Reclassification of ATCC Bacillus Strains and Various Taxa within the Genus Bacillus.</title>
        <authorList>
            <person name="Riojas M.A."/>
            <person name="Frank A.M."/>
            <person name="Fenn S.L."/>
            <person name="King S."/>
            <person name="Brower S."/>
            <person name="Hazbon M.H."/>
        </authorList>
    </citation>
    <scope>NUCLEOTIDE SEQUENCE</scope>
    <source>
        <strain evidence="1">ATCC 27142</strain>
    </source>
</reference>
<dbReference type="AlphaFoldDB" id="A0AAE3WJY5"/>
<dbReference type="EMBL" id="VKQA01000002">
    <property type="protein sequence ID" value="MDR4250739.1"/>
    <property type="molecule type" value="Genomic_DNA"/>
</dbReference>
<gene>
    <name evidence="1" type="ORF">FO508_10330</name>
</gene>
<name>A0AAE3WJY5_BACPU</name>
<proteinExistence type="predicted"/>
<evidence type="ECO:0000313" key="2">
    <source>
        <dbReference type="Proteomes" id="UP001182042"/>
    </source>
</evidence>
<dbReference type="Proteomes" id="UP001182042">
    <property type="component" value="Unassembled WGS sequence"/>
</dbReference>
<organism evidence="1 2">
    <name type="scientific">Bacillus pumilus</name>
    <name type="common">Bacillus mesentericus</name>
    <dbReference type="NCBI Taxonomy" id="1408"/>
    <lineage>
        <taxon>Bacteria</taxon>
        <taxon>Bacillati</taxon>
        <taxon>Bacillota</taxon>
        <taxon>Bacilli</taxon>
        <taxon>Bacillales</taxon>
        <taxon>Bacillaceae</taxon>
        <taxon>Bacillus</taxon>
    </lineage>
</organism>
<comment type="caution">
    <text evidence="1">The sequence shown here is derived from an EMBL/GenBank/DDBJ whole genome shotgun (WGS) entry which is preliminary data.</text>
</comment>
<dbReference type="RefSeq" id="WP_309415849.1">
    <property type="nucleotide sequence ID" value="NZ_CP187659.1"/>
</dbReference>
<protein>
    <submittedName>
        <fullName evidence="1">Uncharacterized protein</fullName>
    </submittedName>
</protein>
<evidence type="ECO:0000313" key="1">
    <source>
        <dbReference type="EMBL" id="MDR4250739.1"/>
    </source>
</evidence>
<sequence length="69" mass="8108">MYRIIIEAKNNLRYSADVDSGGLSKFIDDHNYENNEFIDLQCNRTDWIYHIRRVDITGVSIKNIGEESQ</sequence>